<keyword evidence="1" id="KW-0547">Nucleotide-binding</keyword>
<dbReference type="InterPro" id="IPR003593">
    <property type="entry name" value="AAA+_ATPase"/>
</dbReference>
<keyword evidence="4" id="KW-1185">Reference proteome</keyword>
<dbReference type="Pfam" id="PF00004">
    <property type="entry name" value="AAA"/>
    <property type="match status" value="1"/>
</dbReference>
<accession>A0A0N5A5L1</accession>
<evidence type="ECO:0000256" key="2">
    <source>
        <dbReference type="SAM" id="MobiDB-lite"/>
    </source>
</evidence>
<dbReference type="InterPro" id="IPR027417">
    <property type="entry name" value="P-loop_NTPase"/>
</dbReference>
<dbReference type="WBParaSite" id="PTRK_0001699100.1">
    <property type="protein sequence ID" value="PTRK_0001699100.1"/>
    <property type="gene ID" value="PTRK_0001699100"/>
</dbReference>
<dbReference type="PROSITE" id="PS00674">
    <property type="entry name" value="AAA"/>
    <property type="match status" value="1"/>
</dbReference>
<evidence type="ECO:0000313" key="5">
    <source>
        <dbReference type="WBParaSite" id="PTRK_0001699100.1"/>
    </source>
</evidence>
<dbReference type="Pfam" id="PF17862">
    <property type="entry name" value="AAA_lid_3"/>
    <property type="match status" value="1"/>
</dbReference>
<name>A0A0N5A5L1_PARTI</name>
<dbReference type="SMART" id="SM00382">
    <property type="entry name" value="AAA"/>
    <property type="match status" value="1"/>
</dbReference>
<dbReference type="Proteomes" id="UP000038045">
    <property type="component" value="Unplaced"/>
</dbReference>
<dbReference type="STRING" id="131310.A0A0N5A5L1"/>
<dbReference type="InterPro" id="IPR003959">
    <property type="entry name" value="ATPase_AAA_core"/>
</dbReference>
<evidence type="ECO:0000256" key="1">
    <source>
        <dbReference type="RuleBase" id="RU003651"/>
    </source>
</evidence>
<sequence>MTLTVADIHKLSKFFKLGNYKAARDLLRDIVNYLEENIPDRKNRDERVTTLKNLTEYREHLKILDEYLDEINANNKIPFFQVCVEKEISSRIPKTSTIRYNTPSRKTFIRPFVGNVRRSRGLAIVSSRTRNGPSTANSSKTAKKVSEPTTNINFNNVLESSIVENDNEKKDFLEMVPKEIADILSGCLMEKGDKTSWKDIIGLEEIKRFILLNVKTAPKLKKIFRGIRKPMKKILLYGPPGTGKTLIGRAIANSCGRKFLMVTPSILTSKWRGDSEKLIKHLFDMAKAYAPSLIFFDEIDGFCMERGSKSEHEASRRSMSEFLVRFEDLNKSDDDVFVIAATNTPWDLDGAVVRRFDYQFYVPLPNIESRVNIIKKCLFEIDIEEGFNFEKIAEKLDGYSASDIVRICRRSSLKSVEDYFSNVDFEESFDFQNESNTYLPVLENDFYYYIECTPSSVSTETLKKYLEYNAR</sequence>
<feature type="domain" description="AAA+ ATPase" evidence="3">
    <location>
        <begin position="230"/>
        <end position="366"/>
    </location>
</feature>
<dbReference type="PANTHER" id="PTHR23074:SF83">
    <property type="entry name" value="VACUOLAR PROTEIN SORTING-ASSOCIATED PROTEIN 4A"/>
    <property type="match status" value="1"/>
</dbReference>
<reference evidence="5" key="1">
    <citation type="submission" date="2017-02" db="UniProtKB">
        <authorList>
            <consortium name="WormBaseParasite"/>
        </authorList>
    </citation>
    <scope>IDENTIFICATION</scope>
</reference>
<comment type="similarity">
    <text evidence="1">Belongs to the AAA ATPase family.</text>
</comment>
<evidence type="ECO:0000313" key="4">
    <source>
        <dbReference type="Proteomes" id="UP000038045"/>
    </source>
</evidence>
<organism evidence="4 5">
    <name type="scientific">Parastrongyloides trichosuri</name>
    <name type="common">Possum-specific nematode worm</name>
    <dbReference type="NCBI Taxonomy" id="131310"/>
    <lineage>
        <taxon>Eukaryota</taxon>
        <taxon>Metazoa</taxon>
        <taxon>Ecdysozoa</taxon>
        <taxon>Nematoda</taxon>
        <taxon>Chromadorea</taxon>
        <taxon>Rhabditida</taxon>
        <taxon>Tylenchina</taxon>
        <taxon>Panagrolaimomorpha</taxon>
        <taxon>Strongyloidoidea</taxon>
        <taxon>Strongyloididae</taxon>
        <taxon>Parastrongyloides</taxon>
    </lineage>
</organism>
<dbReference type="InterPro" id="IPR041569">
    <property type="entry name" value="AAA_lid_3"/>
</dbReference>
<dbReference type="GO" id="GO:0016887">
    <property type="term" value="F:ATP hydrolysis activity"/>
    <property type="evidence" value="ECO:0007669"/>
    <property type="project" value="InterPro"/>
</dbReference>
<dbReference type="GO" id="GO:0005524">
    <property type="term" value="F:ATP binding"/>
    <property type="evidence" value="ECO:0007669"/>
    <property type="project" value="UniProtKB-KW"/>
</dbReference>
<dbReference type="Gene3D" id="3.40.50.300">
    <property type="entry name" value="P-loop containing nucleotide triphosphate hydrolases"/>
    <property type="match status" value="1"/>
</dbReference>
<keyword evidence="1" id="KW-0067">ATP-binding</keyword>
<dbReference type="InterPro" id="IPR050304">
    <property type="entry name" value="MT-severing_AAA_ATPase"/>
</dbReference>
<dbReference type="AlphaFoldDB" id="A0A0N5A5L1"/>
<feature type="region of interest" description="Disordered" evidence="2">
    <location>
        <begin position="127"/>
        <end position="146"/>
    </location>
</feature>
<protein>
    <submittedName>
        <fullName evidence="5">AAA domain-containing protein</fullName>
    </submittedName>
</protein>
<feature type="compositionally biased region" description="Polar residues" evidence="2">
    <location>
        <begin position="127"/>
        <end position="140"/>
    </location>
</feature>
<proteinExistence type="inferred from homology"/>
<dbReference type="PANTHER" id="PTHR23074">
    <property type="entry name" value="AAA DOMAIN-CONTAINING"/>
    <property type="match status" value="1"/>
</dbReference>
<dbReference type="Gene3D" id="1.10.8.60">
    <property type="match status" value="1"/>
</dbReference>
<evidence type="ECO:0000259" key="3">
    <source>
        <dbReference type="SMART" id="SM00382"/>
    </source>
</evidence>
<dbReference type="InterPro" id="IPR003960">
    <property type="entry name" value="ATPase_AAA_CS"/>
</dbReference>
<dbReference type="SUPFAM" id="SSF52540">
    <property type="entry name" value="P-loop containing nucleoside triphosphate hydrolases"/>
    <property type="match status" value="1"/>
</dbReference>